<dbReference type="PANTHER" id="PTHR18921:SF2">
    <property type="entry name" value="THYROID RECEPTOR-INTERACTING PROTEIN 11"/>
    <property type="match status" value="1"/>
</dbReference>
<dbReference type="PROSITE" id="PS50913">
    <property type="entry name" value="GRIP"/>
    <property type="match status" value="1"/>
</dbReference>
<feature type="compositionally biased region" description="Basic residues" evidence="4">
    <location>
        <begin position="11"/>
        <end position="21"/>
    </location>
</feature>
<evidence type="ECO:0000256" key="3">
    <source>
        <dbReference type="ARBA" id="ARBA00023054"/>
    </source>
</evidence>
<feature type="region of interest" description="Disordered" evidence="4">
    <location>
        <begin position="1"/>
        <end position="105"/>
    </location>
</feature>
<dbReference type="Pfam" id="PF10375">
    <property type="entry name" value="GRAB"/>
    <property type="match status" value="1"/>
</dbReference>
<sequence>MSGPGVDAANKSRKRNKKKKGGNTGKAEGMNGDSEAVTGTNGNASEEEGEGPVEPISEVEDEELETQQTKLPIPPASNSNPTPVPQSSVKTNGVKMDSSTDTSERLDALARERDALRTEVSELRQSLEAVRSKHEEEVGGLQEQLEETQTGKEHAETQYQELLGRVTTIRTQLGERLKAYAEEVAQANSHIEDLEEQNRTAQEKNESLQEDHEKLKNEHEQQSREVETLRSRTNLSQQNWLKEREELIQREAFAREEFETAKQAMQDWEVLAMEERSLRESLSEKVSELEDQLSNQRESYERAAAERDTQSQAVDGLQRALRDIQDARKKELRELVENSQSQLESLRKQLQTAEETSSTTQAELQAAQKELTRAMSFEKEVKEKSLLIGKLKHEAVILNDHLTKALRFLKQRKPEDMVDRQLVTNHFLQFISMDRADPKKFQVLQLISALLSWSDEQKEQAGLARPGAPTSSTLSSTLRLPSSPFRKTPSTPSLGTQLDNSTSTSTSKESLAELWSDFLEREAQEGKSGSRRPSTATQGSHTPTLERKGSGFS</sequence>
<evidence type="ECO:0000256" key="1">
    <source>
        <dbReference type="ARBA" id="ARBA00004555"/>
    </source>
</evidence>
<feature type="compositionally biased region" description="Polar residues" evidence="4">
    <location>
        <begin position="531"/>
        <end position="543"/>
    </location>
</feature>
<feature type="compositionally biased region" description="Basic and acidic residues" evidence="4">
    <location>
        <begin position="298"/>
        <end position="309"/>
    </location>
</feature>
<keyword evidence="3" id="KW-0175">Coiled coil</keyword>
<dbReference type="Proteomes" id="UP000298493">
    <property type="component" value="Unassembled WGS sequence"/>
</dbReference>
<reference evidence="6 7" key="1">
    <citation type="submission" date="2019-04" db="EMBL/GenBank/DDBJ databases">
        <title>High contiguity whole genome sequence and gene annotation resource for two Venturia nashicola isolates.</title>
        <authorList>
            <person name="Prokchorchik M."/>
            <person name="Won K."/>
            <person name="Lee Y."/>
            <person name="Choi E.D."/>
            <person name="Segonzac C."/>
            <person name="Sohn K.H."/>
        </authorList>
    </citation>
    <scope>NUCLEOTIDE SEQUENCE [LARGE SCALE GENOMIC DNA]</scope>
    <source>
        <strain evidence="6 7">PRI2</strain>
    </source>
</reference>
<dbReference type="STRING" id="86259.A0A4Z1NJI5"/>
<protein>
    <submittedName>
        <fullName evidence="6">Ubiquitin conjugation factor</fullName>
    </submittedName>
</protein>
<dbReference type="InterPro" id="IPR019459">
    <property type="entry name" value="GRAB"/>
</dbReference>
<keyword evidence="7" id="KW-1185">Reference proteome</keyword>
<feature type="region of interest" description="Disordered" evidence="4">
    <location>
        <begin position="128"/>
        <end position="155"/>
    </location>
</feature>
<comment type="caution">
    <text evidence="6">The sequence shown here is derived from an EMBL/GenBank/DDBJ whole genome shotgun (WGS) entry which is preliminary data.</text>
</comment>
<feature type="compositionally biased region" description="Acidic residues" evidence="4">
    <location>
        <begin position="45"/>
        <end position="65"/>
    </location>
</feature>
<dbReference type="GO" id="GO:0031267">
    <property type="term" value="F:small GTPase binding"/>
    <property type="evidence" value="ECO:0007669"/>
    <property type="project" value="TreeGrafter"/>
</dbReference>
<evidence type="ECO:0000259" key="5">
    <source>
        <dbReference type="PROSITE" id="PS50913"/>
    </source>
</evidence>
<feature type="compositionally biased region" description="Polar residues" evidence="4">
    <location>
        <begin position="66"/>
        <end position="101"/>
    </location>
</feature>
<feature type="compositionally biased region" description="Polar residues" evidence="4">
    <location>
        <begin position="488"/>
        <end position="509"/>
    </location>
</feature>
<organism evidence="6 7">
    <name type="scientific">Venturia nashicola</name>
    <dbReference type="NCBI Taxonomy" id="86259"/>
    <lineage>
        <taxon>Eukaryota</taxon>
        <taxon>Fungi</taxon>
        <taxon>Dikarya</taxon>
        <taxon>Ascomycota</taxon>
        <taxon>Pezizomycotina</taxon>
        <taxon>Dothideomycetes</taxon>
        <taxon>Pleosporomycetidae</taxon>
        <taxon>Venturiales</taxon>
        <taxon>Venturiaceae</taxon>
        <taxon>Venturia</taxon>
    </lineage>
</organism>
<keyword evidence="2" id="KW-0333">Golgi apparatus</keyword>
<dbReference type="InterPro" id="IPR000237">
    <property type="entry name" value="GRIP_dom"/>
</dbReference>
<proteinExistence type="predicted"/>
<evidence type="ECO:0000256" key="2">
    <source>
        <dbReference type="ARBA" id="ARBA00023034"/>
    </source>
</evidence>
<evidence type="ECO:0000256" key="4">
    <source>
        <dbReference type="SAM" id="MobiDB-lite"/>
    </source>
</evidence>
<comment type="subcellular location">
    <subcellularLocation>
        <location evidence="1">Golgi apparatus</location>
    </subcellularLocation>
</comment>
<dbReference type="GO" id="GO:0006888">
    <property type="term" value="P:endoplasmic reticulum to Golgi vesicle-mediated transport"/>
    <property type="evidence" value="ECO:0007669"/>
    <property type="project" value="TreeGrafter"/>
</dbReference>
<feature type="domain" description="GRIP" evidence="5">
    <location>
        <begin position="413"/>
        <end position="464"/>
    </location>
</feature>
<accession>A0A4Z1NJI5</accession>
<dbReference type="PANTHER" id="PTHR18921">
    <property type="entry name" value="MYOSIN HEAVY CHAIN - RELATED"/>
    <property type="match status" value="1"/>
</dbReference>
<evidence type="ECO:0000313" key="6">
    <source>
        <dbReference type="EMBL" id="TID15705.1"/>
    </source>
</evidence>
<feature type="compositionally biased region" description="Low complexity" evidence="4">
    <location>
        <begin position="469"/>
        <end position="484"/>
    </location>
</feature>
<dbReference type="AlphaFoldDB" id="A0A4Z1NJI5"/>
<dbReference type="Gene3D" id="1.20.5.1700">
    <property type="match status" value="1"/>
</dbReference>
<feature type="compositionally biased region" description="Basic and acidic residues" evidence="4">
    <location>
        <begin position="190"/>
        <end position="230"/>
    </location>
</feature>
<dbReference type="GO" id="GO:0005794">
    <property type="term" value="C:Golgi apparatus"/>
    <property type="evidence" value="ECO:0007669"/>
    <property type="project" value="UniProtKB-SubCell"/>
</dbReference>
<gene>
    <name evidence="6" type="ORF">E6O75_ATG08033</name>
</gene>
<feature type="region of interest" description="Disordered" evidence="4">
    <location>
        <begin position="461"/>
        <end position="553"/>
    </location>
</feature>
<feature type="region of interest" description="Disordered" evidence="4">
    <location>
        <begin position="188"/>
        <end position="231"/>
    </location>
</feature>
<name>A0A4Z1NJI5_9PEZI</name>
<dbReference type="EMBL" id="SNSC02000020">
    <property type="protein sequence ID" value="TID15705.1"/>
    <property type="molecule type" value="Genomic_DNA"/>
</dbReference>
<feature type="region of interest" description="Disordered" evidence="4">
    <location>
        <begin position="282"/>
        <end position="316"/>
    </location>
</feature>
<dbReference type="GO" id="GO:0007030">
    <property type="term" value="P:Golgi organization"/>
    <property type="evidence" value="ECO:0007669"/>
    <property type="project" value="TreeGrafter"/>
</dbReference>
<feature type="compositionally biased region" description="Basic and acidic residues" evidence="4">
    <location>
        <begin position="544"/>
        <end position="553"/>
    </location>
</feature>
<evidence type="ECO:0000313" key="7">
    <source>
        <dbReference type="Proteomes" id="UP000298493"/>
    </source>
</evidence>